<feature type="transmembrane region" description="Helical" evidence="7">
    <location>
        <begin position="170"/>
        <end position="198"/>
    </location>
</feature>
<organism evidence="9 10">
    <name type="scientific">Apiospora kogelbergensis</name>
    <dbReference type="NCBI Taxonomy" id="1337665"/>
    <lineage>
        <taxon>Eukaryota</taxon>
        <taxon>Fungi</taxon>
        <taxon>Dikarya</taxon>
        <taxon>Ascomycota</taxon>
        <taxon>Pezizomycotina</taxon>
        <taxon>Sordariomycetes</taxon>
        <taxon>Xylariomycetidae</taxon>
        <taxon>Amphisphaeriales</taxon>
        <taxon>Apiosporaceae</taxon>
        <taxon>Apiospora</taxon>
    </lineage>
</organism>
<feature type="transmembrane region" description="Helical" evidence="7">
    <location>
        <begin position="12"/>
        <end position="28"/>
    </location>
</feature>
<evidence type="ECO:0000256" key="4">
    <source>
        <dbReference type="ARBA" id="ARBA00023136"/>
    </source>
</evidence>
<keyword evidence="10" id="KW-1185">Reference proteome</keyword>
<keyword evidence="2 7" id="KW-0812">Transmembrane</keyword>
<keyword evidence="4 7" id="KW-0472">Membrane</keyword>
<evidence type="ECO:0000256" key="2">
    <source>
        <dbReference type="ARBA" id="ARBA00022692"/>
    </source>
</evidence>
<dbReference type="PANTHER" id="PTHR33048">
    <property type="entry name" value="PTH11-LIKE INTEGRAL MEMBRANE PROTEIN (AFU_ORTHOLOGUE AFUA_5G11245)"/>
    <property type="match status" value="1"/>
</dbReference>
<dbReference type="AlphaFoldDB" id="A0AAW0R1E0"/>
<evidence type="ECO:0000256" key="3">
    <source>
        <dbReference type="ARBA" id="ARBA00022989"/>
    </source>
</evidence>
<dbReference type="InterPro" id="IPR052337">
    <property type="entry name" value="SAT4-like"/>
</dbReference>
<feature type="transmembrane region" description="Helical" evidence="7">
    <location>
        <begin position="244"/>
        <end position="265"/>
    </location>
</feature>
<feature type="domain" description="Rhodopsin" evidence="8">
    <location>
        <begin position="24"/>
        <end position="266"/>
    </location>
</feature>
<proteinExistence type="inferred from homology"/>
<evidence type="ECO:0000256" key="1">
    <source>
        <dbReference type="ARBA" id="ARBA00004141"/>
    </source>
</evidence>
<accession>A0AAW0R1E0</accession>
<comment type="similarity">
    <text evidence="5">Belongs to the SAT4 family.</text>
</comment>
<evidence type="ECO:0000256" key="7">
    <source>
        <dbReference type="SAM" id="Phobius"/>
    </source>
</evidence>
<feature type="compositionally biased region" description="Basic and acidic residues" evidence="6">
    <location>
        <begin position="348"/>
        <end position="359"/>
    </location>
</feature>
<protein>
    <recommendedName>
        <fullName evidence="8">Rhodopsin domain-containing protein</fullName>
    </recommendedName>
</protein>
<dbReference type="Proteomes" id="UP001392437">
    <property type="component" value="Unassembled WGS sequence"/>
</dbReference>
<evidence type="ECO:0000259" key="8">
    <source>
        <dbReference type="Pfam" id="PF20684"/>
    </source>
</evidence>
<feature type="transmembrane region" description="Helical" evidence="7">
    <location>
        <begin position="210"/>
        <end position="232"/>
    </location>
</feature>
<evidence type="ECO:0000256" key="5">
    <source>
        <dbReference type="ARBA" id="ARBA00038359"/>
    </source>
</evidence>
<reference evidence="9 10" key="1">
    <citation type="submission" date="2023-01" db="EMBL/GenBank/DDBJ databases">
        <title>Analysis of 21 Apiospora genomes using comparative genomics revels a genus with tremendous synthesis potential of carbohydrate active enzymes and secondary metabolites.</title>
        <authorList>
            <person name="Sorensen T."/>
        </authorList>
    </citation>
    <scope>NUCLEOTIDE SEQUENCE [LARGE SCALE GENOMIC DNA]</scope>
    <source>
        <strain evidence="9 10">CBS 117206</strain>
    </source>
</reference>
<comment type="subcellular location">
    <subcellularLocation>
        <location evidence="1">Membrane</location>
        <topology evidence="1">Multi-pass membrane protein</topology>
    </subcellularLocation>
</comment>
<dbReference type="GO" id="GO:0016020">
    <property type="term" value="C:membrane"/>
    <property type="evidence" value="ECO:0007669"/>
    <property type="project" value="UniProtKB-SubCell"/>
</dbReference>
<comment type="caution">
    <text evidence="9">The sequence shown here is derived from an EMBL/GenBank/DDBJ whole genome shotgun (WGS) entry which is preliminary data.</text>
</comment>
<dbReference type="EMBL" id="JAQQWP010000004">
    <property type="protein sequence ID" value="KAK8121048.1"/>
    <property type="molecule type" value="Genomic_DNA"/>
</dbReference>
<keyword evidence="3 7" id="KW-1133">Transmembrane helix</keyword>
<feature type="compositionally biased region" description="Polar residues" evidence="6">
    <location>
        <begin position="391"/>
        <end position="400"/>
    </location>
</feature>
<sequence>MGDSTPFQKEAWTEYAIGAVVLFLRYFARWRSVGFSKWQGDDVFAVLSLVFWTAELCMLELIGENGTNIGITDEMGAKLTPEEAGKLELGSKYLLAGWCCYVTLIWCLKGTMLCFFHRVTEGLRLQRVVKVISVLCVLAYIVMLAVILGHCQPVRKNWQVYPNPGDSCTLAVANYLSLVVLNVSTDALIVATPIPLLWKVKLTSGRKIAVGLLLCSGIFIMIATILRCVMSLHDIQGINVSTIWAIRETFIGIIAVNAAAIKPLFSHSKWMKTSLMRSKDGLDSDHSNNRSAARAYFSFSRRGGTATGHDGPYAASAAANLTHPMTAFGGGGSSSHWSSLGRKSGKGKSGDLVHSRNSSEEMIVPPGFEVTEIINNDVERGMGDADKAHHQQPQGGRQSVGTGGIMVTTTYHVE</sequence>
<dbReference type="PANTHER" id="PTHR33048:SF2">
    <property type="entry name" value="SRPK"/>
    <property type="match status" value="1"/>
</dbReference>
<feature type="transmembrane region" description="Helical" evidence="7">
    <location>
        <begin position="128"/>
        <end position="150"/>
    </location>
</feature>
<name>A0AAW0R1E0_9PEZI</name>
<dbReference type="InterPro" id="IPR049326">
    <property type="entry name" value="Rhodopsin_dom_fungi"/>
</dbReference>
<gene>
    <name evidence="9" type="ORF">PG999_005168</name>
</gene>
<evidence type="ECO:0000313" key="10">
    <source>
        <dbReference type="Proteomes" id="UP001392437"/>
    </source>
</evidence>
<evidence type="ECO:0000256" key="6">
    <source>
        <dbReference type="SAM" id="MobiDB-lite"/>
    </source>
</evidence>
<feature type="transmembrane region" description="Helical" evidence="7">
    <location>
        <begin position="95"/>
        <end position="116"/>
    </location>
</feature>
<feature type="region of interest" description="Disordered" evidence="6">
    <location>
        <begin position="383"/>
        <end position="414"/>
    </location>
</feature>
<feature type="region of interest" description="Disordered" evidence="6">
    <location>
        <begin position="330"/>
        <end position="360"/>
    </location>
</feature>
<evidence type="ECO:0000313" key="9">
    <source>
        <dbReference type="EMBL" id="KAK8121048.1"/>
    </source>
</evidence>
<dbReference type="Pfam" id="PF20684">
    <property type="entry name" value="Fung_rhodopsin"/>
    <property type="match status" value="1"/>
</dbReference>